<reference evidence="1 2" key="1">
    <citation type="submission" date="2020-10" db="EMBL/GenBank/DDBJ databases">
        <title>Ca. Dormibacterota MAGs.</title>
        <authorList>
            <person name="Montgomery K."/>
        </authorList>
    </citation>
    <scope>NUCLEOTIDE SEQUENCE [LARGE SCALE GENOMIC DNA]</scope>
    <source>
        <strain evidence="1">SC8812_S17_18</strain>
    </source>
</reference>
<dbReference type="EMBL" id="JAEKNS010000117">
    <property type="protein sequence ID" value="MBJ7595419.1"/>
    <property type="molecule type" value="Genomic_DNA"/>
</dbReference>
<organism evidence="1 2">
    <name type="scientific">Candidatus Aeolococcus gillhamiae</name>
    <dbReference type="NCBI Taxonomy" id="3127015"/>
    <lineage>
        <taxon>Bacteria</taxon>
        <taxon>Bacillati</taxon>
        <taxon>Candidatus Dormiibacterota</taxon>
        <taxon>Candidatus Dormibacteria</taxon>
        <taxon>Candidatus Aeolococcales</taxon>
        <taxon>Candidatus Aeolococcaceae</taxon>
        <taxon>Candidatus Aeolococcus</taxon>
    </lineage>
</organism>
<dbReference type="AlphaFoldDB" id="A0A934JWN0"/>
<sequence>MAKPMSARVCSTLHEASSQPYFFEGLMTFAQQSIPFGDGYEAWKEAKRMAMTDGREFFFLGAPSS</sequence>
<comment type="caution">
    <text evidence="1">The sequence shown here is derived from an EMBL/GenBank/DDBJ whole genome shotgun (WGS) entry which is preliminary data.</text>
</comment>
<dbReference type="RefSeq" id="WP_337312512.1">
    <property type="nucleotide sequence ID" value="NZ_JAEKNS010000117.1"/>
</dbReference>
<accession>A0A934JWN0</accession>
<gene>
    <name evidence="1" type="ORF">JF886_11280</name>
</gene>
<evidence type="ECO:0000313" key="1">
    <source>
        <dbReference type="EMBL" id="MBJ7595419.1"/>
    </source>
</evidence>
<proteinExistence type="predicted"/>
<evidence type="ECO:0000313" key="2">
    <source>
        <dbReference type="Proteomes" id="UP000606991"/>
    </source>
</evidence>
<dbReference type="Proteomes" id="UP000606991">
    <property type="component" value="Unassembled WGS sequence"/>
</dbReference>
<name>A0A934JWN0_9BACT</name>
<protein>
    <submittedName>
        <fullName evidence="1">Uncharacterized protein</fullName>
    </submittedName>
</protein>